<sequence>MFMVGSICKPKGNMKMYTGLLILLGCHMAASVCKQQCYYCPCRVQGNPCAESWVESCNVFINSTVNITCQLHSSYEEANSSHLYFERDGSKLENDNLIVVDQSTTVLQHVVTSDDIRMNFYCRAKTNPSVVLGKIELLYIDYYPQEIVNFSCVWEGMAAGSLQCFWKHPVEYRTQNDIDVSLEWKSNSNKPYRNNCSNILDKTKCENITGNIYGHSSFFRINVTNTRLGATTTTEIQGDYIGILYGKPYKMENFTVLERDKTAIELKWDTRERGMEFTIKYTTNRTRTVKTFNTSLLIQDLQTYSLYKFEVFAHYTDIYTHTRPIGLPSDSVYLLTRTAQDVAKLAPRVTGGAVEYAEDDRSKVRNITVYWQNFKEMEKNGPIVKFEVILESTGDEPISHQINSSNASQHTFTNIQSEKSGSVRIKAGTHIGMSAASSPIYIEKGDYKPPNFLLEKFNRDILISWQTENIEGVKGYTIYWCERTSGCEKQLQWAHQSVDKTFYTVQNLDFEKKYLFGLSMDSENKSTGFSWENCYFIRNKNPPKPKSVTVQDRDQQSITVVWARPGPCELSPFVEFYILYWCQADEKGTECLLGTNSSTKINSSITNVDMQYTIRNLRSGTGYVIWLTALWSAGKQSLEGEKNYNVTTMDPLQSVKGYNYLGVAIGLPLALVILLFLLVVEIRCHMCGKIKEMSKPYEIDVPSIHIKDSTLRNLDKSGVYKHCTINRGLYGHDNKSLDISSEQTNNPVQAINERVYNEEQTGNSFHSLIINSDEPILENKHAVEDYLSLKDLAVVHNMDTAIQHQRSSPLLDASTPDNSSSALLSLFPVSYPTHLPKEKNKTDCLTDEYSEKLDERLEYSFDGSNSSLSNDLTLESDKTSRYMSHPLLTTRESEITSVIVISEEKSKDENTDATIQNKTPPVIPSSSEYVSMNTISNENAPEVLSSGTGTYSHPFGFNCSLDTSLASQVSSYTVLTNKHKKALTLQIYPGSFDLNKSLDRSPESFSSSESISSVEEIRFLGKHIDGKTTLKTFDSLDYSVLYNHPVTSPGISPVDTPLVLNDNLSMSFNGYVFDINNPKQTIQNDLSNHYIEQMSEGKLQNRSQKMREIIFPAIDNLYVDTEVIPEISFDKNGNDITNISTNNNNGGYIHHSAMQIQW</sequence>
<dbReference type="InterPro" id="IPR013783">
    <property type="entry name" value="Ig-like_fold"/>
</dbReference>
<dbReference type="InterPro" id="IPR003961">
    <property type="entry name" value="FN3_dom"/>
</dbReference>
<keyword evidence="2" id="KW-0472">Membrane</keyword>
<feature type="transmembrane region" description="Helical" evidence="2">
    <location>
        <begin position="658"/>
        <end position="680"/>
    </location>
</feature>
<evidence type="ECO:0000313" key="6">
    <source>
        <dbReference type="Proteomes" id="UP000507470"/>
    </source>
</evidence>
<evidence type="ECO:0000256" key="3">
    <source>
        <dbReference type="SAM" id="SignalP"/>
    </source>
</evidence>
<dbReference type="SMART" id="SM00060">
    <property type="entry name" value="FN3"/>
    <property type="match status" value="3"/>
</dbReference>
<organism evidence="5 6">
    <name type="scientific">Mytilus coruscus</name>
    <name type="common">Sea mussel</name>
    <dbReference type="NCBI Taxonomy" id="42192"/>
    <lineage>
        <taxon>Eukaryota</taxon>
        <taxon>Metazoa</taxon>
        <taxon>Spiralia</taxon>
        <taxon>Lophotrochozoa</taxon>
        <taxon>Mollusca</taxon>
        <taxon>Bivalvia</taxon>
        <taxon>Autobranchia</taxon>
        <taxon>Pteriomorphia</taxon>
        <taxon>Mytilida</taxon>
        <taxon>Mytiloidea</taxon>
        <taxon>Mytilidae</taxon>
        <taxon>Mytilinae</taxon>
        <taxon>Mytilus</taxon>
    </lineage>
</organism>
<accession>A0A6J8ER85</accession>
<dbReference type="Proteomes" id="UP000507470">
    <property type="component" value="Unassembled WGS sequence"/>
</dbReference>
<dbReference type="OrthoDB" id="6124777at2759"/>
<evidence type="ECO:0000256" key="1">
    <source>
        <dbReference type="SAM" id="MobiDB-lite"/>
    </source>
</evidence>
<dbReference type="Gene3D" id="2.60.40.10">
    <property type="entry name" value="Immunoglobulins"/>
    <property type="match status" value="3"/>
</dbReference>
<evidence type="ECO:0000313" key="5">
    <source>
        <dbReference type="EMBL" id="CAC5422967.1"/>
    </source>
</evidence>
<dbReference type="InterPro" id="IPR036116">
    <property type="entry name" value="FN3_sf"/>
</dbReference>
<dbReference type="CDD" id="cd00063">
    <property type="entry name" value="FN3"/>
    <property type="match status" value="2"/>
</dbReference>
<keyword evidence="6" id="KW-1185">Reference proteome</keyword>
<feature type="compositionally biased region" description="Polar residues" evidence="1">
    <location>
        <begin position="912"/>
        <end position="926"/>
    </location>
</feature>
<feature type="domain" description="Fibronectin type-III" evidence="4">
    <location>
        <begin position="544"/>
        <end position="651"/>
    </location>
</feature>
<evidence type="ECO:0000256" key="2">
    <source>
        <dbReference type="SAM" id="Phobius"/>
    </source>
</evidence>
<reference evidence="5 6" key="1">
    <citation type="submission" date="2020-06" db="EMBL/GenBank/DDBJ databases">
        <authorList>
            <person name="Li R."/>
            <person name="Bekaert M."/>
        </authorList>
    </citation>
    <scope>NUCLEOTIDE SEQUENCE [LARGE SCALE GENOMIC DNA]</scope>
    <source>
        <strain evidence="6">wild</strain>
    </source>
</reference>
<dbReference type="AlphaFoldDB" id="A0A6J8ER85"/>
<dbReference type="SUPFAM" id="SSF49265">
    <property type="entry name" value="Fibronectin type III"/>
    <property type="match status" value="2"/>
</dbReference>
<dbReference type="Pfam" id="PF00041">
    <property type="entry name" value="fn3"/>
    <property type="match status" value="1"/>
</dbReference>
<protein>
    <recommendedName>
        <fullName evidence="4">Fibronectin type-III domain-containing protein</fullName>
    </recommendedName>
</protein>
<feature type="signal peptide" evidence="3">
    <location>
        <begin position="1"/>
        <end position="31"/>
    </location>
</feature>
<keyword evidence="2" id="KW-0812">Transmembrane</keyword>
<feature type="region of interest" description="Disordered" evidence="1">
    <location>
        <begin position="907"/>
        <end position="926"/>
    </location>
</feature>
<keyword evidence="3" id="KW-0732">Signal</keyword>
<feature type="chain" id="PRO_5026800308" description="Fibronectin type-III domain-containing protein" evidence="3">
    <location>
        <begin position="32"/>
        <end position="1158"/>
    </location>
</feature>
<proteinExistence type="predicted"/>
<evidence type="ECO:0000259" key="4">
    <source>
        <dbReference type="PROSITE" id="PS50853"/>
    </source>
</evidence>
<keyword evidence="2" id="KW-1133">Transmembrane helix</keyword>
<dbReference type="EMBL" id="CACVKT020009704">
    <property type="protein sequence ID" value="CAC5422967.1"/>
    <property type="molecule type" value="Genomic_DNA"/>
</dbReference>
<feature type="domain" description="Fibronectin type-III" evidence="4">
    <location>
        <begin position="250"/>
        <end position="341"/>
    </location>
</feature>
<dbReference type="PROSITE" id="PS50853">
    <property type="entry name" value="FN3"/>
    <property type="match status" value="2"/>
</dbReference>
<name>A0A6J8ER85_MYTCO</name>
<gene>
    <name evidence="5" type="ORF">MCOR_54977</name>
</gene>